<gene>
    <name evidence="1" type="ORF">QTG54_005602</name>
</gene>
<dbReference type="AlphaFoldDB" id="A0AAD8YFH4"/>
<organism evidence="1 2">
    <name type="scientific">Skeletonema marinoi</name>
    <dbReference type="NCBI Taxonomy" id="267567"/>
    <lineage>
        <taxon>Eukaryota</taxon>
        <taxon>Sar</taxon>
        <taxon>Stramenopiles</taxon>
        <taxon>Ochrophyta</taxon>
        <taxon>Bacillariophyta</taxon>
        <taxon>Coscinodiscophyceae</taxon>
        <taxon>Thalassiosirophycidae</taxon>
        <taxon>Thalassiosirales</taxon>
        <taxon>Skeletonemataceae</taxon>
        <taxon>Skeletonema</taxon>
        <taxon>Skeletonema marinoi-dohrnii complex</taxon>
    </lineage>
</organism>
<name>A0AAD8YFH4_9STRA</name>
<dbReference type="EMBL" id="JATAAI010000008">
    <property type="protein sequence ID" value="KAK1744005.1"/>
    <property type="molecule type" value="Genomic_DNA"/>
</dbReference>
<proteinExistence type="predicted"/>
<accession>A0AAD8YFH4</accession>
<reference evidence="1" key="1">
    <citation type="submission" date="2023-06" db="EMBL/GenBank/DDBJ databases">
        <title>Survivors Of The Sea: Transcriptome response of Skeletonema marinoi to long-term dormancy.</title>
        <authorList>
            <person name="Pinder M.I.M."/>
            <person name="Kourtchenko O."/>
            <person name="Robertson E.K."/>
            <person name="Larsson T."/>
            <person name="Maumus F."/>
            <person name="Osuna-Cruz C.M."/>
            <person name="Vancaester E."/>
            <person name="Stenow R."/>
            <person name="Vandepoele K."/>
            <person name="Ploug H."/>
            <person name="Bruchert V."/>
            <person name="Godhe A."/>
            <person name="Topel M."/>
        </authorList>
    </citation>
    <scope>NUCLEOTIDE SEQUENCE</scope>
    <source>
        <strain evidence="1">R05AC</strain>
    </source>
</reference>
<comment type="caution">
    <text evidence="1">The sequence shown here is derived from an EMBL/GenBank/DDBJ whole genome shotgun (WGS) entry which is preliminary data.</text>
</comment>
<protein>
    <submittedName>
        <fullName evidence="1">Uncharacterized protein</fullName>
    </submittedName>
</protein>
<evidence type="ECO:0000313" key="2">
    <source>
        <dbReference type="Proteomes" id="UP001224775"/>
    </source>
</evidence>
<evidence type="ECO:0000313" key="1">
    <source>
        <dbReference type="EMBL" id="KAK1744005.1"/>
    </source>
</evidence>
<keyword evidence="2" id="KW-1185">Reference proteome</keyword>
<dbReference type="Proteomes" id="UP001224775">
    <property type="component" value="Unassembled WGS sequence"/>
</dbReference>
<sequence length="40" mass="4493">MEQRSNYAAVKDAPIKPSVEECVLGMVQRRSFAAVRDVKI</sequence>